<gene>
    <name evidence="2" type="ORF">ACFP85_07580</name>
</gene>
<keyword evidence="3" id="KW-1185">Reference proteome</keyword>
<evidence type="ECO:0000313" key="2">
    <source>
        <dbReference type="EMBL" id="MFC6440005.1"/>
    </source>
</evidence>
<feature type="domain" description="N-acetyltransferase" evidence="1">
    <location>
        <begin position="9"/>
        <end position="165"/>
    </location>
</feature>
<dbReference type="GO" id="GO:0016746">
    <property type="term" value="F:acyltransferase activity"/>
    <property type="evidence" value="ECO:0007669"/>
    <property type="project" value="UniProtKB-KW"/>
</dbReference>
<dbReference type="InterPro" id="IPR000182">
    <property type="entry name" value="GNAT_dom"/>
</dbReference>
<dbReference type="Gene3D" id="3.40.630.30">
    <property type="match status" value="1"/>
</dbReference>
<dbReference type="RefSeq" id="WP_131256884.1">
    <property type="nucleotide sequence ID" value="NZ_JBHSUS010000001.1"/>
</dbReference>
<sequence>MLHFTTERMQVRDVRDQDAAAIFRLFTDPVCIQFIGDKGFTCEADALAYIHSGPQASYAEYGFGLWALVDKASDEVLGLAGLLQRPYLSYPDVGYALLPEWRGMGLASEAVGAVVDYAINRLQQPHLLAMIDRDNQASINVVTSLGFAFNGYLSVGQHIKRCNLYSLHGKIYPS</sequence>
<dbReference type="InterPro" id="IPR016181">
    <property type="entry name" value="Acyl_CoA_acyltransferase"/>
</dbReference>
<proteinExistence type="predicted"/>
<keyword evidence="2" id="KW-0808">Transferase</keyword>
<keyword evidence="2" id="KW-0012">Acyltransferase</keyword>
<comment type="caution">
    <text evidence="2">The sequence shown here is derived from an EMBL/GenBank/DDBJ whole genome shotgun (WGS) entry which is preliminary data.</text>
</comment>
<name>A0ABW1XL73_9ALTE</name>
<dbReference type="EMBL" id="JBHSUS010000001">
    <property type="protein sequence ID" value="MFC6440005.1"/>
    <property type="molecule type" value="Genomic_DNA"/>
</dbReference>
<protein>
    <submittedName>
        <fullName evidence="2">GNAT family N-acetyltransferase</fullName>
        <ecNumber evidence="2">2.3.-.-</ecNumber>
    </submittedName>
</protein>
<dbReference type="Pfam" id="PF13302">
    <property type="entry name" value="Acetyltransf_3"/>
    <property type="match status" value="1"/>
</dbReference>
<evidence type="ECO:0000313" key="3">
    <source>
        <dbReference type="Proteomes" id="UP001596364"/>
    </source>
</evidence>
<accession>A0ABW1XL73</accession>
<dbReference type="PANTHER" id="PTHR43792">
    <property type="entry name" value="GNAT FAMILY, PUTATIVE (AFU_ORTHOLOGUE AFUA_3G00765)-RELATED-RELATED"/>
    <property type="match status" value="1"/>
</dbReference>
<dbReference type="Proteomes" id="UP001596364">
    <property type="component" value="Unassembled WGS sequence"/>
</dbReference>
<dbReference type="EC" id="2.3.-.-" evidence="2"/>
<dbReference type="PANTHER" id="PTHR43792:SF1">
    <property type="entry name" value="N-ACETYLTRANSFERASE DOMAIN-CONTAINING PROTEIN"/>
    <property type="match status" value="1"/>
</dbReference>
<dbReference type="PROSITE" id="PS51186">
    <property type="entry name" value="GNAT"/>
    <property type="match status" value="1"/>
</dbReference>
<organism evidence="2 3">
    <name type="scientific">Pseudobowmanella zhangzhouensis</name>
    <dbReference type="NCBI Taxonomy" id="1537679"/>
    <lineage>
        <taxon>Bacteria</taxon>
        <taxon>Pseudomonadati</taxon>
        <taxon>Pseudomonadota</taxon>
        <taxon>Gammaproteobacteria</taxon>
        <taxon>Alteromonadales</taxon>
        <taxon>Alteromonadaceae</taxon>
    </lineage>
</organism>
<dbReference type="InterPro" id="IPR051531">
    <property type="entry name" value="N-acetyltransferase"/>
</dbReference>
<dbReference type="SUPFAM" id="SSF55729">
    <property type="entry name" value="Acyl-CoA N-acyltransferases (Nat)"/>
    <property type="match status" value="1"/>
</dbReference>
<evidence type="ECO:0000259" key="1">
    <source>
        <dbReference type="PROSITE" id="PS51186"/>
    </source>
</evidence>
<reference evidence="3" key="1">
    <citation type="journal article" date="2019" name="Int. J. Syst. Evol. Microbiol.">
        <title>The Global Catalogue of Microorganisms (GCM) 10K type strain sequencing project: providing services to taxonomists for standard genome sequencing and annotation.</title>
        <authorList>
            <consortium name="The Broad Institute Genomics Platform"/>
            <consortium name="The Broad Institute Genome Sequencing Center for Infectious Disease"/>
            <person name="Wu L."/>
            <person name="Ma J."/>
        </authorList>
    </citation>
    <scope>NUCLEOTIDE SEQUENCE [LARGE SCALE GENOMIC DNA]</scope>
    <source>
        <strain evidence="3">CGMCC 1.16031</strain>
    </source>
</reference>